<evidence type="ECO:0000256" key="3">
    <source>
        <dbReference type="SAM" id="MobiDB-lite"/>
    </source>
</evidence>
<organism evidence="5 6">
    <name type="scientific">Vanilla planifolia</name>
    <name type="common">Vanilla</name>
    <dbReference type="NCBI Taxonomy" id="51239"/>
    <lineage>
        <taxon>Eukaryota</taxon>
        <taxon>Viridiplantae</taxon>
        <taxon>Streptophyta</taxon>
        <taxon>Embryophyta</taxon>
        <taxon>Tracheophyta</taxon>
        <taxon>Spermatophyta</taxon>
        <taxon>Magnoliopsida</taxon>
        <taxon>Liliopsida</taxon>
        <taxon>Asparagales</taxon>
        <taxon>Orchidaceae</taxon>
        <taxon>Vanilloideae</taxon>
        <taxon>Vanilleae</taxon>
        <taxon>Vanilla</taxon>
    </lineage>
</organism>
<dbReference type="PROSITE" id="PS50084">
    <property type="entry name" value="KH_TYPE_1"/>
    <property type="match status" value="2"/>
</dbReference>
<reference evidence="5 6" key="1">
    <citation type="journal article" date="2020" name="Nat. Food">
        <title>A phased Vanilla planifolia genome enables genetic improvement of flavour and production.</title>
        <authorList>
            <person name="Hasing T."/>
            <person name="Tang H."/>
            <person name="Brym M."/>
            <person name="Khazi F."/>
            <person name="Huang T."/>
            <person name="Chambers A.H."/>
        </authorList>
    </citation>
    <scope>NUCLEOTIDE SEQUENCE [LARGE SCALE GENOMIC DNA]</scope>
    <source>
        <tissue evidence="5">Leaf</tissue>
    </source>
</reference>
<comment type="caution">
    <text evidence="5">The sequence shown here is derived from an EMBL/GenBank/DDBJ whole genome shotgun (WGS) entry which is preliminary data.</text>
</comment>
<evidence type="ECO:0000256" key="1">
    <source>
        <dbReference type="ARBA" id="ARBA00022737"/>
    </source>
</evidence>
<keyword evidence="1" id="KW-0677">Repeat</keyword>
<dbReference type="InterPro" id="IPR036612">
    <property type="entry name" value="KH_dom_type_1_sf"/>
</dbReference>
<dbReference type="Pfam" id="PF00013">
    <property type="entry name" value="KH_1"/>
    <property type="match status" value="1"/>
</dbReference>
<evidence type="ECO:0000313" key="6">
    <source>
        <dbReference type="Proteomes" id="UP000639772"/>
    </source>
</evidence>
<accession>A0A835RXT8</accession>
<dbReference type="SMART" id="SM00322">
    <property type="entry name" value="KH"/>
    <property type="match status" value="3"/>
</dbReference>
<dbReference type="CDD" id="cd22459">
    <property type="entry name" value="KH-I_PEPPER_rpt1_like"/>
    <property type="match status" value="1"/>
</dbReference>
<protein>
    <recommendedName>
        <fullName evidence="4">K Homology domain-containing protein</fullName>
    </recommendedName>
</protein>
<feature type="domain" description="K Homology" evidence="4">
    <location>
        <begin position="208"/>
        <end position="281"/>
    </location>
</feature>
<dbReference type="EMBL" id="JADCNM010000002">
    <property type="protein sequence ID" value="KAG0493968.1"/>
    <property type="molecule type" value="Genomic_DNA"/>
</dbReference>
<proteinExistence type="predicted"/>
<dbReference type="AlphaFoldDB" id="A0A835RXT8"/>
<feature type="domain" description="K Homology" evidence="4">
    <location>
        <begin position="382"/>
        <end position="452"/>
    </location>
</feature>
<feature type="domain" description="K Homology" evidence="4">
    <location>
        <begin position="124"/>
        <end position="197"/>
    </location>
</feature>
<dbReference type="Gene3D" id="3.30.310.210">
    <property type="match status" value="1"/>
</dbReference>
<evidence type="ECO:0000256" key="2">
    <source>
        <dbReference type="PROSITE-ProRule" id="PRU00117"/>
    </source>
</evidence>
<dbReference type="Proteomes" id="UP000639772">
    <property type="component" value="Unassembled WGS sequence"/>
</dbReference>
<dbReference type="OrthoDB" id="442947at2759"/>
<dbReference type="Gene3D" id="3.30.1370.10">
    <property type="entry name" value="K Homology domain, type 1"/>
    <property type="match status" value="1"/>
</dbReference>
<sequence length="455" mass="49627">MRLHVRRGCTGSIICLMESSQVVGEGRCVKNAVEIISSRLKESLHRDRGPFRGRAHSPDRYFSPDDDLIGNTQYQPAMDGSDIGSRSSAGPTRVRSNAYGPEPSYTFDSDADLLVDRPLPFLYEEIMFRILCPNDKVEAIVSPTDGIIEMLQNDVGVDVRVTDAVDGSDERIILITSDEGPEDELFPAQEALLHLQTHIVDLGPDKDNIITTRLLVSAREIGCFEGKDGLSDFNSSTCANVQILSKEGLPLCASETDEIIQIVGDIQEARKALVQITSKLRSYLYREILMSKETLLPPAQAISHAVKVFGLESTPTRSSSRNEGYQGNDPLASFENVRAPSANWSSKETVVATSSSLEPELNFVNESGKQSALKRFSTPLVTKSTLEVVIPENAVPSLIMKSGSKLAQISEMSGANVTLLPDKPDSTEKIVQISGTPDQAERAQSLLQGFILSTL</sequence>
<feature type="region of interest" description="Disordered" evidence="3">
    <location>
        <begin position="47"/>
        <end position="103"/>
    </location>
</feature>
<keyword evidence="2" id="KW-0694">RNA-binding</keyword>
<evidence type="ECO:0000259" key="4">
    <source>
        <dbReference type="SMART" id="SM00322"/>
    </source>
</evidence>
<feature type="compositionally biased region" description="Basic and acidic residues" evidence="3">
    <location>
        <begin position="47"/>
        <end position="63"/>
    </location>
</feature>
<dbReference type="InterPro" id="IPR004088">
    <property type="entry name" value="KH_dom_type_1"/>
</dbReference>
<gene>
    <name evidence="5" type="ORF">HPP92_004962</name>
</gene>
<dbReference type="InterPro" id="IPR004087">
    <property type="entry name" value="KH_dom"/>
</dbReference>
<dbReference type="SUPFAM" id="SSF54791">
    <property type="entry name" value="Eukaryotic type KH-domain (KH-domain type I)"/>
    <property type="match status" value="3"/>
</dbReference>
<name>A0A835RXT8_VANPL</name>
<evidence type="ECO:0000313" key="5">
    <source>
        <dbReference type="EMBL" id="KAG0493968.1"/>
    </source>
</evidence>
<dbReference type="GO" id="GO:0003723">
    <property type="term" value="F:RNA binding"/>
    <property type="evidence" value="ECO:0007669"/>
    <property type="project" value="UniProtKB-UniRule"/>
</dbReference>
<dbReference type="PANTHER" id="PTHR10288">
    <property type="entry name" value="KH DOMAIN CONTAINING RNA BINDING PROTEIN"/>
    <property type="match status" value="1"/>
</dbReference>